<reference evidence="1" key="1">
    <citation type="submission" date="2023-12" db="EMBL/GenBank/DDBJ databases">
        <authorList>
            <person name="Brown T."/>
        </authorList>
    </citation>
    <scope>NUCLEOTIDE SEQUENCE</scope>
</reference>
<sequence>MTNHDQLPALRNFHFHTTMWFLLVPELKFNMWLFFLPHTQATNYSNSVQLYDHITMLVCHTLCLLKDVNSSSSFKTLMSLRNLCEFPQAERYSPSIYFHSI</sequence>
<name>A0ABN9ZXH7_PIPNA</name>
<dbReference type="EMBL" id="OY882860">
    <property type="protein sequence ID" value="CAK6442940.1"/>
    <property type="molecule type" value="Genomic_DNA"/>
</dbReference>
<gene>
    <name evidence="1" type="ORF">MPIPNATIZW_LOCUS11246</name>
</gene>
<protein>
    <submittedName>
        <fullName evidence="1">Uncharacterized protein</fullName>
    </submittedName>
</protein>
<accession>A0ABN9ZXH7</accession>
<keyword evidence="2" id="KW-1185">Reference proteome</keyword>
<proteinExistence type="predicted"/>
<organism evidence="1 2">
    <name type="scientific">Pipistrellus nathusii</name>
    <name type="common">Nathusius' pipistrelle</name>
    <dbReference type="NCBI Taxonomy" id="59473"/>
    <lineage>
        <taxon>Eukaryota</taxon>
        <taxon>Metazoa</taxon>
        <taxon>Chordata</taxon>
        <taxon>Craniata</taxon>
        <taxon>Vertebrata</taxon>
        <taxon>Euteleostomi</taxon>
        <taxon>Mammalia</taxon>
        <taxon>Eutheria</taxon>
        <taxon>Laurasiatheria</taxon>
        <taxon>Chiroptera</taxon>
        <taxon>Yangochiroptera</taxon>
        <taxon>Vespertilionidae</taxon>
        <taxon>Pipistrellus</taxon>
    </lineage>
</organism>
<evidence type="ECO:0000313" key="1">
    <source>
        <dbReference type="EMBL" id="CAK6442940.1"/>
    </source>
</evidence>
<dbReference type="Proteomes" id="UP001314169">
    <property type="component" value="Chromosome 3"/>
</dbReference>
<evidence type="ECO:0000313" key="2">
    <source>
        <dbReference type="Proteomes" id="UP001314169"/>
    </source>
</evidence>